<dbReference type="GO" id="GO:0004523">
    <property type="term" value="F:RNA-DNA hybrid ribonuclease activity"/>
    <property type="evidence" value="ECO:0007669"/>
    <property type="project" value="UniProtKB-EC"/>
</dbReference>
<proteinExistence type="inferred from homology"/>
<evidence type="ECO:0000256" key="12">
    <source>
        <dbReference type="ARBA" id="ARBA00022842"/>
    </source>
</evidence>
<dbReference type="PANTHER" id="PTHR10642:SF26">
    <property type="entry name" value="RIBONUCLEASE H1"/>
    <property type="match status" value="1"/>
</dbReference>
<dbReference type="GO" id="GO:0003676">
    <property type="term" value="F:nucleic acid binding"/>
    <property type="evidence" value="ECO:0007669"/>
    <property type="project" value="InterPro"/>
</dbReference>
<dbReference type="InterPro" id="IPR050092">
    <property type="entry name" value="RNase_H"/>
</dbReference>
<dbReference type="FunFam" id="3.40.970.10:FF:000002">
    <property type="entry name" value="Ribonuclease H"/>
    <property type="match status" value="1"/>
</dbReference>
<keyword evidence="12" id="KW-0460">Magnesium</keyword>
<comment type="caution">
    <text evidence="14">The sequence shown here is derived from an EMBL/GenBank/DDBJ whole genome shotgun (WGS) entry which is preliminary data.</text>
</comment>
<organism evidence="14 15">
    <name type="scientific">Philodulcilactobacillus myokoensis</name>
    <dbReference type="NCBI Taxonomy" id="2929573"/>
    <lineage>
        <taxon>Bacteria</taxon>
        <taxon>Bacillati</taxon>
        <taxon>Bacillota</taxon>
        <taxon>Bacilli</taxon>
        <taxon>Lactobacillales</taxon>
        <taxon>Lactobacillaceae</taxon>
        <taxon>Philodulcilactobacillus</taxon>
    </lineage>
</organism>
<evidence type="ECO:0000256" key="5">
    <source>
        <dbReference type="ARBA" id="ARBA00011245"/>
    </source>
</evidence>
<keyword evidence="11" id="KW-0378">Hydrolase</keyword>
<dbReference type="Pfam" id="PF00075">
    <property type="entry name" value="RNase_H"/>
    <property type="match status" value="1"/>
</dbReference>
<evidence type="ECO:0000256" key="2">
    <source>
        <dbReference type="ARBA" id="ARBA00001946"/>
    </source>
</evidence>
<name>A0A9W6B061_9LACO</name>
<evidence type="ECO:0000256" key="3">
    <source>
        <dbReference type="ARBA" id="ARBA00004065"/>
    </source>
</evidence>
<comment type="subunit">
    <text evidence="5">Monomer.</text>
</comment>
<dbReference type="Gene3D" id="3.40.970.10">
    <property type="entry name" value="Ribonuclease H1, N-terminal domain"/>
    <property type="match status" value="1"/>
</dbReference>
<reference evidence="14" key="2">
    <citation type="journal article" date="2023" name="PLoS ONE">
        <title>Philodulcilactobacillus myokoensis gen. nov., sp. nov., a fructophilic, acidophilic, and agar-phobic lactic acid bacterium isolated from fermented vegetable extracts.</title>
        <authorList>
            <person name="Kouya T."/>
            <person name="Ishiyama Y."/>
            <person name="Ohashi S."/>
            <person name="Kumakubo R."/>
            <person name="Yamazaki T."/>
            <person name="Otaki T."/>
        </authorList>
    </citation>
    <scope>NUCLEOTIDE SEQUENCE</scope>
    <source>
        <strain evidence="14">WR16-4</strain>
    </source>
</reference>
<gene>
    <name evidence="14" type="primary">rnhA</name>
    <name evidence="14" type="ORF">WR164_04890</name>
</gene>
<comment type="cofactor">
    <cofactor evidence="2">
        <name>Mg(2+)</name>
        <dbReference type="ChEBI" id="CHEBI:18420"/>
    </cofactor>
</comment>
<evidence type="ECO:0000313" key="14">
    <source>
        <dbReference type="EMBL" id="GLB46510.1"/>
    </source>
</evidence>
<evidence type="ECO:0000256" key="7">
    <source>
        <dbReference type="ARBA" id="ARBA00017721"/>
    </source>
</evidence>
<dbReference type="GO" id="GO:0043137">
    <property type="term" value="P:DNA replication, removal of RNA primer"/>
    <property type="evidence" value="ECO:0007669"/>
    <property type="project" value="TreeGrafter"/>
</dbReference>
<evidence type="ECO:0000256" key="8">
    <source>
        <dbReference type="ARBA" id="ARBA00022722"/>
    </source>
</evidence>
<dbReference type="RefSeq" id="WP_286135977.1">
    <property type="nucleotide sequence ID" value="NZ_BRPL01000002.1"/>
</dbReference>
<keyword evidence="9" id="KW-0479">Metal-binding</keyword>
<evidence type="ECO:0000313" key="15">
    <source>
        <dbReference type="Proteomes" id="UP001144204"/>
    </source>
</evidence>
<reference evidence="14" key="1">
    <citation type="submission" date="2022-07" db="EMBL/GenBank/DDBJ databases">
        <authorList>
            <person name="Kouya T."/>
            <person name="Ishiyama Y."/>
        </authorList>
    </citation>
    <scope>NUCLEOTIDE SEQUENCE</scope>
    <source>
        <strain evidence="14">WR16-4</strain>
    </source>
</reference>
<dbReference type="InterPro" id="IPR037056">
    <property type="entry name" value="RNase_H1_N_sf"/>
</dbReference>
<dbReference type="SUPFAM" id="SSF53098">
    <property type="entry name" value="Ribonuclease H-like"/>
    <property type="match status" value="1"/>
</dbReference>
<dbReference type="InterPro" id="IPR011320">
    <property type="entry name" value="RNase_H1_N"/>
</dbReference>
<keyword evidence="8" id="KW-0540">Nuclease</keyword>
<keyword evidence="10" id="KW-0255">Endonuclease</keyword>
<dbReference type="InterPro" id="IPR009027">
    <property type="entry name" value="Ribosomal_bL9/RNase_H1_N"/>
</dbReference>
<evidence type="ECO:0000256" key="1">
    <source>
        <dbReference type="ARBA" id="ARBA00000077"/>
    </source>
</evidence>
<dbReference type="SUPFAM" id="SSF55658">
    <property type="entry name" value="L9 N-domain-like"/>
    <property type="match status" value="1"/>
</dbReference>
<dbReference type="InterPro" id="IPR036397">
    <property type="entry name" value="RNaseH_sf"/>
</dbReference>
<evidence type="ECO:0000256" key="6">
    <source>
        <dbReference type="ARBA" id="ARBA00012180"/>
    </source>
</evidence>
<keyword evidence="15" id="KW-1185">Reference proteome</keyword>
<sequence length="275" mass="32024">MSKKKKFYAVAKGRHPGIYQTWDATQKEVNGFPSAKFKGFVTQPEAKEYLKQNSSSSKTSNQHYDIQIYSDGGSRNHGNRKGGHVHSDDKSAWAYLIQFDHRQFYGSDGEFGATNNRMEIMGFLNALKWLQKHRDQTKHILAVLDSKYVLNAVTKHWLKGWKKRGWKTATGGPVKNAELWKRVDAILPSFRHLDFHWTKGHANNDGNNFVDRLLNETMDKMKKEPHHIKRPVHDYRPKTSVKKHHNQHYNQHSKRISTDQSVQNLKNNFKQMGLF</sequence>
<evidence type="ECO:0000256" key="11">
    <source>
        <dbReference type="ARBA" id="ARBA00022801"/>
    </source>
</evidence>
<dbReference type="CDD" id="cd09278">
    <property type="entry name" value="RNase_HI_prokaryote_like"/>
    <property type="match status" value="1"/>
</dbReference>
<comment type="similarity">
    <text evidence="4">Belongs to the RNase H family.</text>
</comment>
<dbReference type="InterPro" id="IPR022892">
    <property type="entry name" value="RNaseHI"/>
</dbReference>
<dbReference type="Proteomes" id="UP001144204">
    <property type="component" value="Unassembled WGS sequence"/>
</dbReference>
<evidence type="ECO:0000256" key="9">
    <source>
        <dbReference type="ARBA" id="ARBA00022723"/>
    </source>
</evidence>
<evidence type="ECO:0000256" key="4">
    <source>
        <dbReference type="ARBA" id="ARBA00005300"/>
    </source>
</evidence>
<dbReference type="Gene3D" id="3.30.420.10">
    <property type="entry name" value="Ribonuclease H-like superfamily/Ribonuclease H"/>
    <property type="match status" value="1"/>
</dbReference>
<comment type="catalytic activity">
    <reaction evidence="1">
        <text>Endonucleolytic cleavage to 5'-phosphomonoester.</text>
        <dbReference type="EC" id="3.1.26.4"/>
    </reaction>
</comment>
<dbReference type="InterPro" id="IPR012337">
    <property type="entry name" value="RNaseH-like_sf"/>
</dbReference>
<comment type="function">
    <text evidence="3">Endonuclease that specifically degrades the RNA of RNA-DNA hybrids.</text>
</comment>
<feature type="domain" description="RNase H type-1" evidence="13">
    <location>
        <begin position="62"/>
        <end position="219"/>
    </location>
</feature>
<dbReference type="AlphaFoldDB" id="A0A9W6B061"/>
<evidence type="ECO:0000259" key="13">
    <source>
        <dbReference type="PROSITE" id="PS50879"/>
    </source>
</evidence>
<dbReference type="GO" id="GO:0046872">
    <property type="term" value="F:metal ion binding"/>
    <property type="evidence" value="ECO:0007669"/>
    <property type="project" value="UniProtKB-KW"/>
</dbReference>
<dbReference type="PROSITE" id="PS50879">
    <property type="entry name" value="RNASE_H_1"/>
    <property type="match status" value="1"/>
</dbReference>
<dbReference type="InterPro" id="IPR002156">
    <property type="entry name" value="RNaseH_domain"/>
</dbReference>
<protein>
    <recommendedName>
        <fullName evidence="7">Ribonuclease H</fullName>
        <ecNumber evidence="6">3.1.26.4</ecNumber>
    </recommendedName>
</protein>
<accession>A0A9W6B061</accession>
<evidence type="ECO:0000256" key="10">
    <source>
        <dbReference type="ARBA" id="ARBA00022759"/>
    </source>
</evidence>
<dbReference type="EC" id="3.1.26.4" evidence="6"/>
<dbReference type="Pfam" id="PF01693">
    <property type="entry name" value="Cauli_VI"/>
    <property type="match status" value="1"/>
</dbReference>
<dbReference type="PANTHER" id="PTHR10642">
    <property type="entry name" value="RIBONUCLEASE H1"/>
    <property type="match status" value="1"/>
</dbReference>
<dbReference type="EMBL" id="BRPL01000002">
    <property type="protein sequence ID" value="GLB46510.1"/>
    <property type="molecule type" value="Genomic_DNA"/>
</dbReference>